<dbReference type="Proteomes" id="UP000182427">
    <property type="component" value="Chromosome I"/>
</dbReference>
<gene>
    <name evidence="1" type="ORF">SAMN05444167_1136</name>
</gene>
<keyword evidence="2" id="KW-1185">Reference proteome</keyword>
<reference evidence="1 2" key="1">
    <citation type="submission" date="2016-10" db="EMBL/GenBank/DDBJ databases">
        <authorList>
            <person name="de Groot N.N."/>
        </authorList>
    </citation>
    <scope>NUCLEOTIDE SEQUENCE [LARGE SCALE GENOMIC DNA]</scope>
    <source>
        <strain evidence="1 2">GAS232</strain>
    </source>
</reference>
<name>A0A1G7HM38_9BACT</name>
<dbReference type="PANTHER" id="PTHR21015:SF22">
    <property type="entry name" value="GLYCOSYLTRANSFERASE"/>
    <property type="match status" value="1"/>
</dbReference>
<dbReference type="Gene3D" id="3.40.50.2000">
    <property type="entry name" value="Glycogen Phosphorylase B"/>
    <property type="match status" value="1"/>
</dbReference>
<dbReference type="PANTHER" id="PTHR21015">
    <property type="entry name" value="UDP-N-ACETYLGLUCOSAMINE--N-ACETYLMURAMYL-(PENTAPEPTIDE) PYROPHOSPHORYL-UNDECAPRENOL N-ACETYLGLUCOSAMINE TRANSFERASE 1"/>
    <property type="match status" value="1"/>
</dbReference>
<organism evidence="1 2">
    <name type="scientific">Terriglobus roseus</name>
    <dbReference type="NCBI Taxonomy" id="392734"/>
    <lineage>
        <taxon>Bacteria</taxon>
        <taxon>Pseudomonadati</taxon>
        <taxon>Acidobacteriota</taxon>
        <taxon>Terriglobia</taxon>
        <taxon>Terriglobales</taxon>
        <taxon>Acidobacteriaceae</taxon>
        <taxon>Terriglobus</taxon>
    </lineage>
</organism>
<protein>
    <recommendedName>
        <fullName evidence="3">Lipid-A-disaccharide synthase</fullName>
    </recommendedName>
</protein>
<dbReference type="RefSeq" id="WP_083344289.1">
    <property type="nucleotide sequence ID" value="NZ_LT629690.1"/>
</dbReference>
<accession>A0A1G7HM38</accession>
<evidence type="ECO:0000313" key="2">
    <source>
        <dbReference type="Proteomes" id="UP000182427"/>
    </source>
</evidence>
<proteinExistence type="predicted"/>
<evidence type="ECO:0000313" key="1">
    <source>
        <dbReference type="EMBL" id="SDF01557.1"/>
    </source>
</evidence>
<dbReference type="EMBL" id="LT629690">
    <property type="protein sequence ID" value="SDF01557.1"/>
    <property type="molecule type" value="Genomic_DNA"/>
</dbReference>
<sequence length="325" mass="36236">MIDPSITSCFLSYEAGAKELREAGESTFDLGLPERNPFSETVVRTAQLLDRLRPSIVIAQEEPAALIAARIFRIPAIFSTHWFPLKEDPYSHHLSYADKILFMEREGLFIEPQEVVGRVTYTGPIVRQVRPTTGGSKAVRRHLGLKATDPLILVLPGSPPEDREPIAQLILDAFDCLPEPQKALVWVSPRDIEKVTASAGPRRNVHVMSKVSNLDDVIIASNLVITKGTYNLTNEIQLLGRPSIALTHRYNPIDDYFVRHSPQGHLVDVRECNLQEFVRLLSASLLQNPVFEATSIPRSAFGGVSRAAAEIYKFLRQTPPQTTPK</sequence>
<dbReference type="SUPFAM" id="SSF53756">
    <property type="entry name" value="UDP-Glycosyltransferase/glycogen phosphorylase"/>
    <property type="match status" value="1"/>
</dbReference>
<evidence type="ECO:0008006" key="3">
    <source>
        <dbReference type="Google" id="ProtNLM"/>
    </source>
</evidence>
<dbReference type="GO" id="GO:0016757">
    <property type="term" value="F:glycosyltransferase activity"/>
    <property type="evidence" value="ECO:0007669"/>
    <property type="project" value="TreeGrafter"/>
</dbReference>
<dbReference type="AlphaFoldDB" id="A0A1G7HM38"/>